<protein>
    <recommendedName>
        <fullName evidence="3">SPRY domain-containing protein</fullName>
    </recommendedName>
</protein>
<evidence type="ECO:0000256" key="2">
    <source>
        <dbReference type="SAM" id="Phobius"/>
    </source>
</evidence>
<keyword evidence="2" id="KW-0812">Transmembrane</keyword>
<dbReference type="STRING" id="1088818.A0A2I0BDJ5"/>
<organism evidence="4 5">
    <name type="scientific">Apostasia shenzhenica</name>
    <dbReference type="NCBI Taxonomy" id="1088818"/>
    <lineage>
        <taxon>Eukaryota</taxon>
        <taxon>Viridiplantae</taxon>
        <taxon>Streptophyta</taxon>
        <taxon>Embryophyta</taxon>
        <taxon>Tracheophyta</taxon>
        <taxon>Spermatophyta</taxon>
        <taxon>Magnoliopsida</taxon>
        <taxon>Liliopsida</taxon>
        <taxon>Asparagales</taxon>
        <taxon>Orchidaceae</taxon>
        <taxon>Apostasioideae</taxon>
        <taxon>Apostasia</taxon>
    </lineage>
</organism>
<name>A0A2I0BDJ5_9ASPA</name>
<evidence type="ECO:0000313" key="4">
    <source>
        <dbReference type="EMBL" id="PKA65836.1"/>
    </source>
</evidence>
<evidence type="ECO:0000313" key="5">
    <source>
        <dbReference type="Proteomes" id="UP000236161"/>
    </source>
</evidence>
<evidence type="ECO:0000259" key="3">
    <source>
        <dbReference type="SMART" id="SM00449"/>
    </source>
</evidence>
<accession>A0A2I0BDJ5</accession>
<dbReference type="Gene3D" id="2.60.120.920">
    <property type="match status" value="1"/>
</dbReference>
<dbReference type="Pfam" id="PF00622">
    <property type="entry name" value="SPRY"/>
    <property type="match status" value="1"/>
</dbReference>
<dbReference type="EMBL" id="KZ451889">
    <property type="protein sequence ID" value="PKA65836.1"/>
    <property type="molecule type" value="Genomic_DNA"/>
</dbReference>
<dbReference type="CDD" id="cd12885">
    <property type="entry name" value="SPRY_RanBP_like"/>
    <property type="match status" value="1"/>
</dbReference>
<gene>
    <name evidence="4" type="ORF">AXF42_Ash017361</name>
</gene>
<keyword evidence="2" id="KW-1133">Transmembrane helix</keyword>
<dbReference type="PANTHER" id="PTHR44991">
    <property type="entry name" value="IMMUNOGLOBULIN SUPERFAMILY MEMBER 5"/>
    <property type="match status" value="1"/>
</dbReference>
<sequence length="461" mass="49796">MNLWIKIIAGAIPGAAFLLLTLLFLQWRRHRQRRQHLVNPQAGIQFSETAAKSKLDTLHAGIAKLHLSRNSLRFHHLHHTMQPSPPGQVLAAPAAAVSPFNWDDHPQLIAEAVEKGWPRFAFSASVPRAPSAPPWGLCLSCDGGAPQESPDSRWEVPAESAEFMQTVRLNPGPKKTADDPSFSYVRTSLPLPGPTIAGGPFPQEAYFEITILCLQPCKLPPATSSKRVKDRESDRAKLIRENSTNGTAAPIAGVSCSSREPNPTAEGGNYSGSPAITLGLTRSSSASQSMPGTYPGSIGFSSDGSVTLEGRKLVFESEKAKWAGVSRVIGCGFEPTKKKVFFTVDSQLAHVIRSCSEEFSRPLFPVMAAANADVVVMVNMGQAPFKYAPANATRTSNPCFLRQVSVEATGVGLVDSRELFTVPRFEAEGRSKQHTSCSSKKSNLDDGIDAESDLFEIPLHV</sequence>
<dbReference type="InterPro" id="IPR044736">
    <property type="entry name" value="Gid1/RanBPM/SPLA_SPRY"/>
</dbReference>
<keyword evidence="2" id="KW-0472">Membrane</keyword>
<evidence type="ECO:0000256" key="1">
    <source>
        <dbReference type="SAM" id="MobiDB-lite"/>
    </source>
</evidence>
<feature type="region of interest" description="Disordered" evidence="1">
    <location>
        <begin position="249"/>
        <end position="274"/>
    </location>
</feature>
<feature type="transmembrane region" description="Helical" evidence="2">
    <location>
        <begin position="6"/>
        <end position="25"/>
    </location>
</feature>
<dbReference type="PANTHER" id="PTHR44991:SF1">
    <property type="entry name" value="IMMUNOGLOBULIN SUPERFAMILY MEMBER 5"/>
    <property type="match status" value="1"/>
</dbReference>
<reference evidence="4 5" key="1">
    <citation type="journal article" date="2017" name="Nature">
        <title>The Apostasia genome and the evolution of orchids.</title>
        <authorList>
            <person name="Zhang G.Q."/>
            <person name="Liu K.W."/>
            <person name="Li Z."/>
            <person name="Lohaus R."/>
            <person name="Hsiao Y.Y."/>
            <person name="Niu S.C."/>
            <person name="Wang J.Y."/>
            <person name="Lin Y.C."/>
            <person name="Xu Q."/>
            <person name="Chen L.J."/>
            <person name="Yoshida K."/>
            <person name="Fujiwara S."/>
            <person name="Wang Z.W."/>
            <person name="Zhang Y.Q."/>
            <person name="Mitsuda N."/>
            <person name="Wang M."/>
            <person name="Liu G.H."/>
            <person name="Pecoraro L."/>
            <person name="Huang H.X."/>
            <person name="Xiao X.J."/>
            <person name="Lin M."/>
            <person name="Wu X.Y."/>
            <person name="Wu W.L."/>
            <person name="Chen Y.Y."/>
            <person name="Chang S.B."/>
            <person name="Sakamoto S."/>
            <person name="Ohme-Takagi M."/>
            <person name="Yagi M."/>
            <person name="Zeng S.J."/>
            <person name="Shen C.Y."/>
            <person name="Yeh C.M."/>
            <person name="Luo Y.B."/>
            <person name="Tsai W.C."/>
            <person name="Van de Peer Y."/>
            <person name="Liu Z.J."/>
        </authorList>
    </citation>
    <scope>NUCLEOTIDE SEQUENCE [LARGE SCALE GENOMIC DNA]</scope>
    <source>
        <strain evidence="5">cv. Shenzhen</strain>
        <tissue evidence="4">Stem</tissue>
    </source>
</reference>
<dbReference type="OrthoDB" id="258495at2759"/>
<dbReference type="InterPro" id="IPR013320">
    <property type="entry name" value="ConA-like_dom_sf"/>
</dbReference>
<dbReference type="InterPro" id="IPR043136">
    <property type="entry name" value="B30.2/SPRY_sf"/>
</dbReference>
<dbReference type="InterPro" id="IPR003877">
    <property type="entry name" value="SPRY_dom"/>
</dbReference>
<dbReference type="SMART" id="SM00449">
    <property type="entry name" value="SPRY"/>
    <property type="match status" value="1"/>
</dbReference>
<dbReference type="SUPFAM" id="SSF49899">
    <property type="entry name" value="Concanavalin A-like lectins/glucanases"/>
    <property type="match status" value="1"/>
</dbReference>
<dbReference type="AlphaFoldDB" id="A0A2I0BDJ5"/>
<proteinExistence type="predicted"/>
<feature type="domain" description="SPRY" evidence="3">
    <location>
        <begin position="202"/>
        <end position="384"/>
    </location>
</feature>
<keyword evidence="5" id="KW-1185">Reference proteome</keyword>
<dbReference type="Proteomes" id="UP000236161">
    <property type="component" value="Unassembled WGS sequence"/>
</dbReference>